<reference evidence="2" key="1">
    <citation type="submission" date="2021-04" db="EMBL/GenBank/DDBJ databases">
        <title>Genome based classification of Actinospica acidithermotolerans sp. nov., an actinobacterium isolated from an Indonesian hot spring.</title>
        <authorList>
            <person name="Kusuma A.B."/>
            <person name="Putra K.E."/>
            <person name="Nafisah S."/>
            <person name="Loh J."/>
            <person name="Nouioui I."/>
            <person name="Goodfellow M."/>
        </authorList>
    </citation>
    <scope>NUCLEOTIDE SEQUENCE</scope>
    <source>
        <strain evidence="2">CSCA 57</strain>
    </source>
</reference>
<dbReference type="Gene3D" id="3.30.310.70">
    <property type="entry name" value="TT1751-like domain"/>
    <property type="match status" value="1"/>
</dbReference>
<dbReference type="InterPro" id="IPR035923">
    <property type="entry name" value="TT1751-like_sf"/>
</dbReference>
<gene>
    <name evidence="2" type="ORF">KDL01_17660</name>
</gene>
<dbReference type="PANTHER" id="PTHR38342:SF2">
    <property type="entry name" value="INNER MEMBRANE OR EXPORTED"/>
    <property type="match status" value="1"/>
</dbReference>
<dbReference type="SUPFAM" id="SSF103247">
    <property type="entry name" value="TT1751-like"/>
    <property type="match status" value="1"/>
</dbReference>
<accession>A0A941IU46</accession>
<comment type="caution">
    <text evidence="2">The sequence shown here is derived from an EMBL/GenBank/DDBJ whole genome shotgun (WGS) entry which is preliminary data.</text>
</comment>
<proteinExistence type="predicted"/>
<dbReference type="PANTHER" id="PTHR38342">
    <property type="entry name" value="SLR5037 PROTEIN"/>
    <property type="match status" value="1"/>
</dbReference>
<feature type="domain" description="DUF302" evidence="1">
    <location>
        <begin position="35"/>
        <end position="93"/>
    </location>
</feature>
<protein>
    <submittedName>
        <fullName evidence="2">DUF302 domain-containing protein</fullName>
    </submittedName>
</protein>
<organism evidence="2 3">
    <name type="scientific">Actinospica durhamensis</name>
    <dbReference type="NCBI Taxonomy" id="1508375"/>
    <lineage>
        <taxon>Bacteria</taxon>
        <taxon>Bacillati</taxon>
        <taxon>Actinomycetota</taxon>
        <taxon>Actinomycetes</taxon>
        <taxon>Catenulisporales</taxon>
        <taxon>Actinospicaceae</taxon>
        <taxon>Actinospica</taxon>
    </lineage>
</organism>
<dbReference type="InterPro" id="IPR005180">
    <property type="entry name" value="DUF302"/>
</dbReference>
<evidence type="ECO:0000259" key="1">
    <source>
        <dbReference type="Pfam" id="PF03625"/>
    </source>
</evidence>
<dbReference type="Pfam" id="PF03625">
    <property type="entry name" value="DUF302"/>
    <property type="match status" value="1"/>
</dbReference>
<keyword evidence="3" id="KW-1185">Reference proteome</keyword>
<dbReference type="Proteomes" id="UP000675781">
    <property type="component" value="Unassembled WGS sequence"/>
</dbReference>
<name>A0A941IU46_9ACTN</name>
<dbReference type="CDD" id="cd14797">
    <property type="entry name" value="DUF302"/>
    <property type="match status" value="1"/>
</dbReference>
<sequence length="127" mass="13531">MSELTSIPSAHGFAETVTRVEQQIAARGATVFARFDHAANAREAGLHMPPTTVLVFGAARGGTPVMNASPDLAYELPLRLLVRQHEDQVELLYRSIDAWAAQYGVPAQVIAPLRLVEKVAAAAAAAD</sequence>
<evidence type="ECO:0000313" key="3">
    <source>
        <dbReference type="Proteomes" id="UP000675781"/>
    </source>
</evidence>
<dbReference type="AlphaFoldDB" id="A0A941IU46"/>
<evidence type="ECO:0000313" key="2">
    <source>
        <dbReference type="EMBL" id="MBR7835106.1"/>
    </source>
</evidence>
<dbReference type="EMBL" id="JAGSOG010000083">
    <property type="protein sequence ID" value="MBR7835106.1"/>
    <property type="molecule type" value="Genomic_DNA"/>
</dbReference>
<dbReference type="RefSeq" id="WP_212529619.1">
    <property type="nucleotide sequence ID" value="NZ_JAGSOG010000083.1"/>
</dbReference>